<name>A0A0L8IG90_OCTBM</name>
<gene>
    <name evidence="1" type="ORF">OCBIM_22002571mg</name>
</gene>
<accession>A0A0L8IG90</accession>
<proteinExistence type="predicted"/>
<organism evidence="1">
    <name type="scientific">Octopus bimaculoides</name>
    <name type="common">California two-spotted octopus</name>
    <dbReference type="NCBI Taxonomy" id="37653"/>
    <lineage>
        <taxon>Eukaryota</taxon>
        <taxon>Metazoa</taxon>
        <taxon>Spiralia</taxon>
        <taxon>Lophotrochozoa</taxon>
        <taxon>Mollusca</taxon>
        <taxon>Cephalopoda</taxon>
        <taxon>Coleoidea</taxon>
        <taxon>Octopodiformes</taxon>
        <taxon>Octopoda</taxon>
        <taxon>Incirrata</taxon>
        <taxon>Octopodidae</taxon>
        <taxon>Octopus</taxon>
    </lineage>
</organism>
<dbReference type="EMBL" id="KQ415794">
    <property type="protein sequence ID" value="KOG00470.1"/>
    <property type="molecule type" value="Genomic_DNA"/>
</dbReference>
<dbReference type="AlphaFoldDB" id="A0A0L8IG90"/>
<sequence>MFSLNFINKYIFALFIIVFKNKLHTPISTTTRNPKLELLTAILPSLQQKIVLIGLRDMDFKYPKNMLLVWS</sequence>
<evidence type="ECO:0000313" key="1">
    <source>
        <dbReference type="EMBL" id="KOG00470.1"/>
    </source>
</evidence>
<reference evidence="1" key="1">
    <citation type="submission" date="2015-07" db="EMBL/GenBank/DDBJ databases">
        <title>MeaNS - Measles Nucleotide Surveillance Program.</title>
        <authorList>
            <person name="Tran T."/>
            <person name="Druce J."/>
        </authorList>
    </citation>
    <scope>NUCLEOTIDE SEQUENCE</scope>
    <source>
        <strain evidence="1">UCB-OBI-ISO-001</strain>
        <tissue evidence="1">Gonad</tissue>
    </source>
</reference>
<protein>
    <submittedName>
        <fullName evidence="1">Uncharacterized protein</fullName>
    </submittedName>
</protein>